<dbReference type="PANTHER" id="PTHR31350:SF21">
    <property type="entry name" value="F-BOX ONLY PROTEIN 21"/>
    <property type="match status" value="1"/>
</dbReference>
<dbReference type="PANTHER" id="PTHR31350">
    <property type="entry name" value="SI:DKEY-261L7.2"/>
    <property type="match status" value="1"/>
</dbReference>
<name>D4GCY9_PANAM</name>
<dbReference type="eggNOG" id="COG2912">
    <property type="taxonomic scope" value="Bacteria"/>
</dbReference>
<dbReference type="Proteomes" id="UP000001702">
    <property type="component" value="Chromosome"/>
</dbReference>
<feature type="domain" description="Protein SirB1 N-terminal" evidence="2">
    <location>
        <begin position="34"/>
        <end position="184"/>
    </location>
</feature>
<dbReference type="SUPFAM" id="SSF48452">
    <property type="entry name" value="TPR-like"/>
    <property type="match status" value="1"/>
</dbReference>
<dbReference type="RefSeq" id="WP_013025527.1">
    <property type="nucleotide sequence ID" value="NC_013956.2"/>
</dbReference>
<evidence type="ECO:0000313" key="4">
    <source>
        <dbReference type="Proteomes" id="UP000001702"/>
    </source>
</evidence>
<dbReference type="InterPro" id="IPR032698">
    <property type="entry name" value="SirB1_N"/>
</dbReference>
<gene>
    <name evidence="3" type="primary">ychA</name>
    <name evidence="3" type="ordered locus">PANA_1645</name>
</gene>
<evidence type="ECO:0000259" key="2">
    <source>
        <dbReference type="Pfam" id="PF13369"/>
    </source>
</evidence>
<organism evidence="3 4">
    <name type="scientific">Pantoea ananatis (strain LMG 20103)</name>
    <dbReference type="NCBI Taxonomy" id="706191"/>
    <lineage>
        <taxon>Bacteria</taxon>
        <taxon>Pseudomonadati</taxon>
        <taxon>Pseudomonadota</taxon>
        <taxon>Gammaproteobacteria</taxon>
        <taxon>Enterobacterales</taxon>
        <taxon>Erwiniaceae</taxon>
        <taxon>Pantoea</taxon>
    </lineage>
</organism>
<proteinExistence type="inferred from homology"/>
<accession>D4GCY9</accession>
<reference evidence="3 4" key="1">
    <citation type="journal article" date="2010" name="J. Bacteriol.">
        <title>Genome sequence of Pantoea ananatis LMG20103, the causative agent of Eucalyptus blight and dieback.</title>
        <authorList>
            <person name="De Maayer P."/>
            <person name="Chan W.Y."/>
            <person name="Venter S.N."/>
            <person name="Toth I.K."/>
            <person name="Birch P.R."/>
            <person name="Joubert F."/>
            <person name="Coutinho T.A."/>
        </authorList>
    </citation>
    <scope>NUCLEOTIDE SEQUENCE [LARGE SCALE GENOMIC DNA]</scope>
    <source>
        <strain evidence="3 4">LMG 20103</strain>
    </source>
</reference>
<dbReference type="KEGG" id="pam:PANA_1645"/>
<dbReference type="Pfam" id="PF13371">
    <property type="entry name" value="TPR_9"/>
    <property type="match status" value="1"/>
</dbReference>
<dbReference type="EMBL" id="CP001875">
    <property type="protein sequence ID" value="ADD76812.1"/>
    <property type="molecule type" value="Genomic_DNA"/>
</dbReference>
<evidence type="ECO:0000256" key="1">
    <source>
        <dbReference type="ARBA" id="ARBA00007100"/>
    </source>
</evidence>
<dbReference type="AlphaFoldDB" id="D4GCY9"/>
<protein>
    <submittedName>
        <fullName evidence="3">YchA</fullName>
    </submittedName>
</protein>
<comment type="similarity">
    <text evidence="1">Belongs to the UPF0162 family.</text>
</comment>
<sequence>MSSTEQLDYSETPLCEAVIGATMAIRTDFPALTVEEQLAALVAEARDYVSHEQDADLKLEKLLELFYKQWKFGGASGVYNLSDALWLDKVLKTRQGTAVSLGVILLHIAAELELPLMPVIFPTQLILRADWLDGDKWLINPFNGETLDTHTLEVWLKGNISPLARLYDDDLDEAKTESVMRKMLDTLKAALMEEKQMELALNVSQVLLRIDPDDPYEIRDRGLIYAQLECEHIALNDLTYFVEQCPEDPVSEMIKVQIHAIEQKTRDAALSVTPDKERA</sequence>
<dbReference type="InterPro" id="IPR011990">
    <property type="entry name" value="TPR-like_helical_dom_sf"/>
</dbReference>
<keyword evidence="4" id="KW-1185">Reference proteome</keyword>
<dbReference type="STRING" id="706191.PANA_1645"/>
<dbReference type="Pfam" id="PF13369">
    <property type="entry name" value="Transglut_core2"/>
    <property type="match status" value="1"/>
</dbReference>
<evidence type="ECO:0000313" key="3">
    <source>
        <dbReference type="EMBL" id="ADD76812.1"/>
    </source>
</evidence>
<dbReference type="HOGENOM" id="CLU_063810_0_0_6"/>
<dbReference type="NCBIfam" id="NF008188">
    <property type="entry name" value="PRK10941.1"/>
    <property type="match status" value="1"/>
</dbReference>